<feature type="transmembrane region" description="Helical" evidence="1">
    <location>
        <begin position="245"/>
        <end position="262"/>
    </location>
</feature>
<accession>A0A5L4IR19</accession>
<keyword evidence="1" id="KW-0812">Transmembrane</keyword>
<dbReference type="PANTHER" id="PTHR37422:SF17">
    <property type="entry name" value="O-ANTIGEN LIGASE"/>
    <property type="match status" value="1"/>
</dbReference>
<keyword evidence="1" id="KW-0472">Membrane</keyword>
<dbReference type="InterPro" id="IPR051533">
    <property type="entry name" value="WaaL-like"/>
</dbReference>
<dbReference type="EMBL" id="AACCXK010000004">
    <property type="protein sequence ID" value="EAK0452669.1"/>
    <property type="molecule type" value="Genomic_DNA"/>
</dbReference>
<evidence type="ECO:0000313" key="6">
    <source>
        <dbReference type="Proteomes" id="UP000535509"/>
    </source>
</evidence>
<evidence type="ECO:0000256" key="1">
    <source>
        <dbReference type="SAM" id="Phobius"/>
    </source>
</evidence>
<evidence type="ECO:0000313" key="5">
    <source>
        <dbReference type="EMBL" id="EAK0468945.1"/>
    </source>
</evidence>
<organism evidence="4">
    <name type="scientific">Campylobacter fetus</name>
    <dbReference type="NCBI Taxonomy" id="196"/>
    <lineage>
        <taxon>Bacteria</taxon>
        <taxon>Pseudomonadati</taxon>
        <taxon>Campylobacterota</taxon>
        <taxon>Epsilonproteobacteria</taxon>
        <taxon>Campylobacterales</taxon>
        <taxon>Campylobacteraceae</taxon>
        <taxon>Campylobacter</taxon>
    </lineage>
</organism>
<feature type="transmembrane region" description="Helical" evidence="1">
    <location>
        <begin position="347"/>
        <end position="367"/>
    </location>
</feature>
<feature type="transmembrane region" description="Helical" evidence="1">
    <location>
        <begin position="36"/>
        <end position="57"/>
    </location>
</feature>
<feature type="transmembrane region" description="Helical" evidence="1">
    <location>
        <begin position="7"/>
        <end position="24"/>
    </location>
</feature>
<proteinExistence type="predicted"/>
<feature type="transmembrane region" description="Helical" evidence="1">
    <location>
        <begin position="126"/>
        <end position="148"/>
    </location>
</feature>
<comment type="caution">
    <text evidence="4">The sequence shown here is derived from an EMBL/GenBank/DDBJ whole genome shotgun (WGS) entry which is preliminary data.</text>
</comment>
<evidence type="ECO:0000313" key="3">
    <source>
        <dbReference type="EMBL" id="EAI8859509.1"/>
    </source>
</evidence>
<feature type="transmembrane region" description="Helical" evidence="1">
    <location>
        <begin position="193"/>
        <end position="210"/>
    </location>
</feature>
<name>A0A5L4IR19_CAMFE</name>
<dbReference type="EMBL" id="AABTCC010000019">
    <property type="protein sequence ID" value="EAI8859509.1"/>
    <property type="molecule type" value="Genomic_DNA"/>
</dbReference>
<dbReference type="Proteomes" id="UP000535509">
    <property type="component" value="Unassembled WGS sequence"/>
</dbReference>
<sequence length="435" mass="50751">MSKTRLFKYFDIVILILLALFFITEHHFKFTAVKNISLYLSFLLVFCLFLIDKKALFLNLKTNFNSAKPAFLAIIFFIIYVAVVSFFPYDPRFNSFKEAFSEFGRGSVFLIVILCWFDGSKDKIKFMFYSVILAFIFVTISYSKPLFFNFNDIDAETFESGRIISRAYADYVDRFLAFGLISMLFFRSNSIRFLSLILCIILPIIMDVLAGARGSYLAGFVCIVLFFIISYQNGFKEIYKKNLKYIVVFAAICFSAIFLILFDSSIAKYKLSQGSYSSGRDLILKERLPLLLNSPRAFVGLGYGKDQYDSFLRDENDKGANISMMQIHKDSGERFWWNDEPFFVGKYYYYGVFGTSMLVFIVLWLVLVSYSKFKTTRNLMYLAIFLSVIAYFGVRGLFESINLRILYMFYMVGFVMMLNSYYKKDSDENFAYKKR</sequence>
<evidence type="ECO:0008006" key="8">
    <source>
        <dbReference type="Google" id="ProtNLM"/>
    </source>
</evidence>
<dbReference type="RefSeq" id="WP_002850276.1">
    <property type="nucleotide sequence ID" value="NZ_AABUZP020000015.1"/>
</dbReference>
<evidence type="ECO:0000313" key="2">
    <source>
        <dbReference type="EMBL" id="EAI5407623.1"/>
    </source>
</evidence>
<dbReference type="Proteomes" id="UP000557842">
    <property type="component" value="Unassembled WGS sequence"/>
</dbReference>
<feature type="transmembrane region" description="Helical" evidence="1">
    <location>
        <begin position="404"/>
        <end position="422"/>
    </location>
</feature>
<dbReference type="AlphaFoldDB" id="A0A5L4IR19"/>
<evidence type="ECO:0000313" key="7">
    <source>
        <dbReference type="Proteomes" id="UP000557842"/>
    </source>
</evidence>
<keyword evidence="1" id="KW-1133">Transmembrane helix</keyword>
<reference evidence="4 7" key="1">
    <citation type="submission" date="2018-05" db="EMBL/GenBank/DDBJ databases">
        <authorList>
            <consortium name="PulseNet: The National Subtyping Network for Foodborne Disease Surveillance"/>
            <person name="Tarr C.L."/>
            <person name="Trees E."/>
            <person name="Katz L.S."/>
            <person name="Carleton-Romer H.A."/>
            <person name="Stroika S."/>
            <person name="Kucerova Z."/>
            <person name="Roache K.F."/>
            <person name="Sabol A.L."/>
            <person name="Besser J."/>
            <person name="Gerner-Smidt P."/>
        </authorList>
    </citation>
    <scope>NUCLEOTIDE SEQUENCE</scope>
    <source>
        <strain evidence="4">2014D-0197</strain>
        <strain evidence="2 7">2016D-0221</strain>
        <strain evidence="5">D4313</strain>
        <strain evidence="3 6">PNUSAC001503</strain>
    </source>
</reference>
<evidence type="ECO:0000313" key="4">
    <source>
        <dbReference type="EMBL" id="EAK0452669.1"/>
    </source>
</evidence>
<dbReference type="EMBL" id="AABQDW010000003">
    <property type="protein sequence ID" value="EAI5407623.1"/>
    <property type="molecule type" value="Genomic_DNA"/>
</dbReference>
<gene>
    <name evidence="4" type="ORF">AAH17_03225</name>
    <name evidence="5" type="ORF">AAH24_06180</name>
    <name evidence="2" type="ORF">BVH53_02745</name>
    <name evidence="3" type="ORF">CX802_06695</name>
</gene>
<dbReference type="GeneID" id="61065226"/>
<dbReference type="OMA" id="KGANISM"/>
<dbReference type="EMBL" id="AACCXM010000004">
    <property type="protein sequence ID" value="EAK0468945.1"/>
    <property type="molecule type" value="Genomic_DNA"/>
</dbReference>
<dbReference type="PANTHER" id="PTHR37422">
    <property type="entry name" value="TEICHURONIC ACID BIOSYNTHESIS PROTEIN TUAE"/>
    <property type="match status" value="1"/>
</dbReference>
<feature type="transmembrane region" description="Helical" evidence="1">
    <location>
        <begin position="69"/>
        <end position="87"/>
    </location>
</feature>
<feature type="transmembrane region" description="Helical" evidence="1">
    <location>
        <begin position="216"/>
        <end position="233"/>
    </location>
</feature>
<protein>
    <recommendedName>
        <fullName evidence="8">O-antigen ligase family protein</fullName>
    </recommendedName>
</protein>
<feature type="transmembrane region" description="Helical" evidence="1">
    <location>
        <begin position="379"/>
        <end position="398"/>
    </location>
</feature>
<keyword evidence="6" id="KW-1185">Reference proteome</keyword>